<feature type="domain" description="ClpX-type ZB" evidence="5">
    <location>
        <begin position="1"/>
        <end position="44"/>
    </location>
</feature>
<dbReference type="InterPro" id="IPR059188">
    <property type="entry name" value="Znf_CLPX-like"/>
</dbReference>
<keyword evidence="1 4" id="KW-0479">Metal-binding</keyword>
<keyword evidence="3 4" id="KW-0143">Chaperone</keyword>
<dbReference type="PANTHER" id="PTHR48102:SF7">
    <property type="entry name" value="ATP-DEPENDENT CLP PROTEASE ATP-BINDING SUBUNIT CLPX-LIKE, MITOCHONDRIAL"/>
    <property type="match status" value="1"/>
</dbReference>
<protein>
    <submittedName>
        <fullName evidence="6">ATP-dependent Clp protease ATP-binding subunit ClpX</fullName>
    </submittedName>
</protein>
<dbReference type="GO" id="GO:0008270">
    <property type="term" value="F:zinc ion binding"/>
    <property type="evidence" value="ECO:0007669"/>
    <property type="project" value="UniProtKB-UniRule"/>
</dbReference>
<accession>A0AAU7QR76</accession>
<feature type="binding site" evidence="4">
    <location>
        <position position="6"/>
    </location>
    <ligand>
        <name>Zn(2+)</name>
        <dbReference type="ChEBI" id="CHEBI:29105"/>
    </ligand>
</feature>
<dbReference type="NCBIfam" id="TIGR00382">
    <property type="entry name" value="clpX"/>
    <property type="match status" value="1"/>
</dbReference>
<dbReference type="GO" id="GO:0051603">
    <property type="term" value="P:proteolysis involved in protein catabolic process"/>
    <property type="evidence" value="ECO:0007669"/>
    <property type="project" value="TreeGrafter"/>
</dbReference>
<dbReference type="GO" id="GO:0005524">
    <property type="term" value="F:ATP binding"/>
    <property type="evidence" value="ECO:0007669"/>
    <property type="project" value="UniProtKB-KW"/>
</dbReference>
<proteinExistence type="inferred from homology"/>
<keyword evidence="6" id="KW-0645">Protease</keyword>
<organism evidence="6">
    <name type="scientific">Candidatus Shikimatogenerans sp. Tser</name>
    <dbReference type="NCBI Taxonomy" id="3158568"/>
    <lineage>
        <taxon>Bacteria</taxon>
        <taxon>Pseudomonadati</taxon>
        <taxon>Bacteroidota</taxon>
        <taxon>Flavobacteriia</taxon>
        <taxon>Flavobacteriales</taxon>
        <taxon>Candidatus Shikimatogenerans</taxon>
    </lineage>
</organism>
<dbReference type="AlphaFoldDB" id="A0AAU7QR76"/>
<dbReference type="SUPFAM" id="SSF52540">
    <property type="entry name" value="P-loop containing nucleoside triphosphate hydrolases"/>
    <property type="match status" value="1"/>
</dbReference>
<evidence type="ECO:0000256" key="1">
    <source>
        <dbReference type="ARBA" id="ARBA00022723"/>
    </source>
</evidence>
<dbReference type="PANTHER" id="PTHR48102">
    <property type="entry name" value="ATP-DEPENDENT CLP PROTEASE ATP-BINDING SUBUNIT CLPX-LIKE, MITOCHONDRIAL-RELATED"/>
    <property type="match status" value="1"/>
</dbReference>
<dbReference type="SMART" id="SM00382">
    <property type="entry name" value="AAA"/>
    <property type="match status" value="1"/>
</dbReference>
<dbReference type="GO" id="GO:0140662">
    <property type="term" value="F:ATP-dependent protein folding chaperone"/>
    <property type="evidence" value="ECO:0007669"/>
    <property type="project" value="InterPro"/>
</dbReference>
<dbReference type="GO" id="GO:0008233">
    <property type="term" value="F:peptidase activity"/>
    <property type="evidence" value="ECO:0007669"/>
    <property type="project" value="UniProtKB-KW"/>
</dbReference>
<sequence length="397" mass="46190">MSCIFCCRDKYEVYLFINQFGYNICNNCIVFFYKILRKNLDFRNNSVMRLLNRLQKLKPINIKRYLDDYVVGQHEAKKILSVSMYMHYKRIINNLLLKTKVSIEKSNVILIGPTGTGKTYMLKTISNLFKVPFVIVNATSFTESGYVGEDVENILCKLYQNSGYNLKLTEIGIVFIDEIDKICKKNGSDIISKDISGEGVQQSLLKMLEGSIVEITVINTKKFMRREIVKVNTENILFIVGGAFVNLSNSIYNRLNKTQIGYNLMNDKYKKKNMYKYITHKDLISYGFIPEFIGRLPIIANTNPLNIKNLKNIILRVKNSILIQYKRIFDMENKRFYMSTRSIEYIVKKSIKLGIGARSLKNIFSKVFKNIIYNINTINKVIFLNKKFVKSQLNSIY</sequence>
<dbReference type="GO" id="GO:0046983">
    <property type="term" value="F:protein dimerization activity"/>
    <property type="evidence" value="ECO:0007669"/>
    <property type="project" value="UniProtKB-UniRule"/>
</dbReference>
<feature type="binding site" evidence="4">
    <location>
        <position position="28"/>
    </location>
    <ligand>
        <name>Zn(2+)</name>
        <dbReference type="ChEBI" id="CHEBI:29105"/>
    </ligand>
</feature>
<feature type="binding site" evidence="4">
    <location>
        <position position="25"/>
    </location>
    <ligand>
        <name>Zn(2+)</name>
        <dbReference type="ChEBI" id="CHEBI:29105"/>
    </ligand>
</feature>
<reference evidence="6" key="1">
    <citation type="submission" date="2024-06" db="EMBL/GenBank/DDBJ databases">
        <title>Diversity, functionality, and evolutionary history of bacterial symbionts in false click beetles (Coleoptera, Throscidae).</title>
        <authorList>
            <person name="Wierz J.C."/>
            <person name="Malm H."/>
            <person name="Kaltenpoth M."/>
            <person name="Engl T."/>
        </authorList>
    </citation>
    <scope>NUCLEOTIDE SEQUENCE</scope>
    <source>
        <strain evidence="6">Tser</strain>
    </source>
</reference>
<evidence type="ECO:0000256" key="3">
    <source>
        <dbReference type="ARBA" id="ARBA00023186"/>
    </source>
</evidence>
<feature type="binding site" evidence="4">
    <location>
        <position position="3"/>
    </location>
    <ligand>
        <name>Zn(2+)</name>
        <dbReference type="ChEBI" id="CHEBI:29105"/>
    </ligand>
</feature>
<name>A0AAU7QR76_9FLAO</name>
<evidence type="ECO:0000313" key="6">
    <source>
        <dbReference type="EMBL" id="XBT18202.1"/>
    </source>
</evidence>
<dbReference type="PROSITE" id="PS51902">
    <property type="entry name" value="CLPX_ZB"/>
    <property type="match status" value="1"/>
</dbReference>
<keyword evidence="2 4" id="KW-0862">Zinc</keyword>
<dbReference type="GO" id="GO:0009376">
    <property type="term" value="C:HslUV protease complex"/>
    <property type="evidence" value="ECO:0007669"/>
    <property type="project" value="TreeGrafter"/>
</dbReference>
<dbReference type="InterPro" id="IPR050052">
    <property type="entry name" value="ATP-dep_Clp_protease_ClpX"/>
</dbReference>
<dbReference type="Gene3D" id="1.10.8.60">
    <property type="match status" value="1"/>
</dbReference>
<dbReference type="GO" id="GO:0051301">
    <property type="term" value="P:cell division"/>
    <property type="evidence" value="ECO:0007669"/>
    <property type="project" value="TreeGrafter"/>
</dbReference>
<dbReference type="InterPro" id="IPR003593">
    <property type="entry name" value="AAA+_ATPase"/>
</dbReference>
<evidence type="ECO:0000259" key="5">
    <source>
        <dbReference type="PROSITE" id="PS51902"/>
    </source>
</evidence>
<keyword evidence="6" id="KW-0547">Nucleotide-binding</keyword>
<dbReference type="InterPro" id="IPR027417">
    <property type="entry name" value="P-loop_NTPase"/>
</dbReference>
<dbReference type="Pfam" id="PF07724">
    <property type="entry name" value="AAA_2"/>
    <property type="match status" value="1"/>
</dbReference>
<dbReference type="Gene3D" id="3.40.50.300">
    <property type="entry name" value="P-loop containing nucleotide triphosphate hydrolases"/>
    <property type="match status" value="1"/>
</dbReference>
<dbReference type="GO" id="GO:0016887">
    <property type="term" value="F:ATP hydrolysis activity"/>
    <property type="evidence" value="ECO:0007669"/>
    <property type="project" value="InterPro"/>
</dbReference>
<dbReference type="EMBL" id="CP157893">
    <property type="protein sequence ID" value="XBT18202.1"/>
    <property type="molecule type" value="Genomic_DNA"/>
</dbReference>
<comment type="similarity">
    <text evidence="4">Belongs to the ClpX chaperone family.</text>
</comment>
<dbReference type="InterPro" id="IPR004487">
    <property type="entry name" value="Clp_protease_ATP-bd_su_ClpX"/>
</dbReference>
<evidence type="ECO:0000256" key="2">
    <source>
        <dbReference type="ARBA" id="ARBA00022833"/>
    </source>
</evidence>
<dbReference type="InterPro" id="IPR003959">
    <property type="entry name" value="ATPase_AAA_core"/>
</dbReference>
<dbReference type="GO" id="GO:0051082">
    <property type="term" value="F:unfolded protein binding"/>
    <property type="evidence" value="ECO:0007669"/>
    <property type="project" value="UniProtKB-UniRule"/>
</dbReference>
<keyword evidence="6" id="KW-0067">ATP-binding</keyword>
<keyword evidence="6" id="KW-0378">Hydrolase</keyword>
<evidence type="ECO:0000256" key="4">
    <source>
        <dbReference type="PROSITE-ProRule" id="PRU01250"/>
    </source>
</evidence>
<dbReference type="NCBIfam" id="NF003745">
    <property type="entry name" value="PRK05342.1"/>
    <property type="match status" value="1"/>
</dbReference>
<gene>
    <name evidence="6" type="primary">clpX</name>
    <name evidence="6" type="ORF">ABNO52_00115</name>
</gene>